<dbReference type="PROSITE" id="PS00639">
    <property type="entry name" value="THIOL_PROTEASE_HIS"/>
    <property type="match status" value="1"/>
</dbReference>
<reference evidence="1 2" key="1">
    <citation type="journal article" date="2014" name="Genome Announc.">
        <title>Comparative Genome Analysis of Two Isolates of the Fish Pathogen Piscirickettsia salmonis from Different Hosts Reveals Major Differences in Virulence-Associated Secretion Systems.</title>
        <authorList>
            <person name="Bohle H."/>
            <person name="Henriquez P."/>
            <person name="Grothusen H."/>
            <person name="Navas E."/>
            <person name="Sandoval A."/>
            <person name="Bustamante F."/>
            <person name="Bustos P."/>
            <person name="Mancilla M."/>
        </authorList>
    </citation>
    <scope>NUCLEOTIDE SEQUENCE [LARGE SCALE GENOMIC DNA]</scope>
    <source>
        <strain evidence="2">B1-32597</strain>
    </source>
</reference>
<dbReference type="OrthoDB" id="3648721at2"/>
<organism evidence="1 2">
    <name type="scientific">Piscirickettsia salmonis</name>
    <dbReference type="NCBI Taxonomy" id="1238"/>
    <lineage>
        <taxon>Bacteria</taxon>
        <taxon>Pseudomonadati</taxon>
        <taxon>Pseudomonadota</taxon>
        <taxon>Gammaproteobacteria</taxon>
        <taxon>Thiotrichales</taxon>
        <taxon>Piscirickettsiaceae</taxon>
        <taxon>Piscirickettsia</taxon>
    </lineage>
</organism>
<evidence type="ECO:0000313" key="2">
    <source>
        <dbReference type="Proteomes" id="UP000029558"/>
    </source>
</evidence>
<evidence type="ECO:0000313" key="1">
    <source>
        <dbReference type="EMBL" id="ALB24308.1"/>
    </source>
</evidence>
<name>A0A1L6TFM3_PISSA</name>
<accession>A0A1L6TFM3</accession>
<sequence>MLNKSKLTLVSSSLLLSASAFAGAIQIVGTTTTTVPVNSTLVAATNGGKAIGSYTVSLMKVNIDKAASERLAANIEETLKNSSSRGSSLGFAAVDSTVQKQLGMAGVAPLDQGVHGSCATFANTGAIDALYGLTDQSAQVSELCNLELGKSLVASGKQDRSGWDGTLGPVVLTQINSHGYMTIDQESSGACGGLTSYPVTSSDTGGSISKDDFESYSKQNQEFKVSNWQPIFSASSFPVDPEQADQVLTEVKQAINSQHRVSFGTLLDDSIGQNGAVAKYSANNNTVNNNNTWVLTSKIASDAQANAIHSGHEMLITGYDDQQCVTYQDGLFGGTKQQCGLLTLRNSWGNTGDNGDYYMTYDHFKTMVMEAQEIK</sequence>
<dbReference type="InterPro" id="IPR025660">
    <property type="entry name" value="Pept_his_AS"/>
</dbReference>
<keyword evidence="1" id="KW-0645">Protease</keyword>
<dbReference type="InterPro" id="IPR038765">
    <property type="entry name" value="Papain-like_cys_pep_sf"/>
</dbReference>
<keyword evidence="1" id="KW-0378">Hydrolase</keyword>
<proteinExistence type="predicted"/>
<dbReference type="AlphaFoldDB" id="A0A1L6TFM3"/>
<dbReference type="GO" id="GO:0008233">
    <property type="term" value="F:peptidase activity"/>
    <property type="evidence" value="ECO:0007669"/>
    <property type="project" value="UniProtKB-KW"/>
</dbReference>
<dbReference type="RefSeq" id="WP_017378440.1">
    <property type="nucleotide sequence ID" value="NZ_CP012508.1"/>
</dbReference>
<gene>
    <name evidence="1" type="ORF">KU39_3135</name>
</gene>
<dbReference type="Proteomes" id="UP000029558">
    <property type="component" value="Chromosome"/>
</dbReference>
<dbReference type="EMBL" id="CP012508">
    <property type="protein sequence ID" value="ALB24308.1"/>
    <property type="molecule type" value="Genomic_DNA"/>
</dbReference>
<protein>
    <submittedName>
        <fullName evidence="1">Papain cysteine protease family protein</fullName>
    </submittedName>
</protein>
<dbReference type="SUPFAM" id="SSF54001">
    <property type="entry name" value="Cysteine proteinases"/>
    <property type="match status" value="1"/>
</dbReference>
<dbReference type="GO" id="GO:0006508">
    <property type="term" value="P:proteolysis"/>
    <property type="evidence" value="ECO:0007669"/>
    <property type="project" value="UniProtKB-KW"/>
</dbReference>
<dbReference type="Gene3D" id="3.90.70.10">
    <property type="entry name" value="Cysteine proteinases"/>
    <property type="match status" value="1"/>
</dbReference>